<protein>
    <submittedName>
        <fullName evidence="1">Uncharacterized protein</fullName>
    </submittedName>
</protein>
<sequence length="37" mass="4257">MKKAVRFSPAVLIEEVSALEEQINKPGTYPRKYFNAM</sequence>
<accession>A0A8B0SXR0</accession>
<reference evidence="1" key="1">
    <citation type="submission" date="2020-01" db="EMBL/GenBank/DDBJ databases">
        <authorList>
            <person name="Qin S."/>
        </authorList>
    </citation>
    <scope>NUCLEOTIDE SEQUENCE</scope>
    <source>
        <strain evidence="1">CVir17-16-YZ6g</strain>
        <plasmid evidence="1">p17-15-vir-like</plasmid>
    </source>
</reference>
<dbReference type="AlphaFoldDB" id="A0A8B0SXR0"/>
<geneLocation type="plasmid" evidence="1">
    <name>p17-15-vir-like</name>
</geneLocation>
<name>A0A8B0SXR0_KLEPN</name>
<proteinExistence type="predicted"/>
<organism evidence="1">
    <name type="scientific">Klebsiella pneumoniae</name>
    <dbReference type="NCBI Taxonomy" id="573"/>
    <lineage>
        <taxon>Bacteria</taxon>
        <taxon>Pseudomonadati</taxon>
        <taxon>Pseudomonadota</taxon>
        <taxon>Gammaproteobacteria</taxon>
        <taxon>Enterobacterales</taxon>
        <taxon>Enterobacteriaceae</taxon>
        <taxon>Klebsiella/Raoultella group</taxon>
        <taxon>Klebsiella</taxon>
        <taxon>Klebsiella pneumoniae complex</taxon>
    </lineage>
</organism>
<dbReference type="EMBL" id="MN956836">
    <property type="protein sequence ID" value="QTX15108.1"/>
    <property type="molecule type" value="Genomic_DNA"/>
</dbReference>
<keyword evidence="1" id="KW-0614">Plasmid</keyword>
<evidence type="ECO:0000313" key="1">
    <source>
        <dbReference type="EMBL" id="QTX15108.1"/>
    </source>
</evidence>